<proteinExistence type="inferred from homology"/>
<accession>A0ABR5PWB0</accession>
<feature type="transmembrane region" description="Helical" evidence="2">
    <location>
        <begin position="183"/>
        <end position="200"/>
    </location>
</feature>
<evidence type="ECO:0000259" key="3">
    <source>
        <dbReference type="Pfam" id="PF02517"/>
    </source>
</evidence>
<feature type="transmembrane region" description="Helical" evidence="2">
    <location>
        <begin position="128"/>
        <end position="148"/>
    </location>
</feature>
<gene>
    <name evidence="4" type="ORF">FC38_GL001637</name>
</gene>
<dbReference type="InterPro" id="IPR052710">
    <property type="entry name" value="CAAX_protease"/>
</dbReference>
<comment type="similarity">
    <text evidence="1">Belongs to the UPF0177 family.</text>
</comment>
<feature type="transmembrane region" description="Helical" evidence="2">
    <location>
        <begin position="44"/>
        <end position="63"/>
    </location>
</feature>
<protein>
    <submittedName>
        <fullName evidence="4">Metal-dependent membrane protease</fullName>
    </submittedName>
</protein>
<sequence>MNLMKKILAYAGRLGLMFLALILYGELEAVYFYPNRLDVAQKPVVIAIFTVIVLAIMFAIYRWELKKENNWGFNMEPHWDWKRLGISLIGTVLITISGAVVLNLVSSGNGLSANQAALDEISKTSGRMFPILVVFLGPVCEETIFRGMFFNVFFTQNNRINKWLGIIVSGLVFGVAHDPGFSKYILVYWVLGMILAWVYLRTKDLRYSMITHMLYNALGFI</sequence>
<feature type="transmembrane region" description="Helical" evidence="2">
    <location>
        <begin position="160"/>
        <end position="177"/>
    </location>
</feature>
<dbReference type="Proteomes" id="UP000051521">
    <property type="component" value="Unassembled WGS sequence"/>
</dbReference>
<dbReference type="GO" id="GO:0006508">
    <property type="term" value="P:proteolysis"/>
    <property type="evidence" value="ECO:0007669"/>
    <property type="project" value="UniProtKB-KW"/>
</dbReference>
<dbReference type="Pfam" id="PF02517">
    <property type="entry name" value="Rce1-like"/>
    <property type="match status" value="1"/>
</dbReference>
<feature type="domain" description="CAAX prenyl protease 2/Lysostaphin resistance protein A-like" evidence="3">
    <location>
        <begin position="130"/>
        <end position="218"/>
    </location>
</feature>
<dbReference type="GO" id="GO:0008233">
    <property type="term" value="F:peptidase activity"/>
    <property type="evidence" value="ECO:0007669"/>
    <property type="project" value="UniProtKB-KW"/>
</dbReference>
<keyword evidence="5" id="KW-1185">Reference proteome</keyword>
<organism evidence="4 5">
    <name type="scientific">Lactobacillus gigeriorum DSM 23908 = CRBIP 24.85</name>
    <dbReference type="NCBI Taxonomy" id="1423751"/>
    <lineage>
        <taxon>Bacteria</taxon>
        <taxon>Bacillati</taxon>
        <taxon>Bacillota</taxon>
        <taxon>Bacilli</taxon>
        <taxon>Lactobacillales</taxon>
        <taxon>Lactobacillaceae</taxon>
        <taxon>Lactobacillus</taxon>
    </lineage>
</organism>
<name>A0ABR5PWB0_9LACO</name>
<evidence type="ECO:0000256" key="1">
    <source>
        <dbReference type="ARBA" id="ARBA00009067"/>
    </source>
</evidence>
<dbReference type="PANTHER" id="PTHR36435:SF1">
    <property type="entry name" value="CAAX AMINO TERMINAL PROTEASE FAMILY PROTEIN"/>
    <property type="match status" value="1"/>
</dbReference>
<feature type="transmembrane region" description="Helical" evidence="2">
    <location>
        <begin position="84"/>
        <end position="105"/>
    </location>
</feature>
<evidence type="ECO:0000313" key="4">
    <source>
        <dbReference type="EMBL" id="KRN14048.1"/>
    </source>
</evidence>
<comment type="caution">
    <text evidence="4">The sequence shown here is derived from an EMBL/GenBank/DDBJ whole genome shotgun (WGS) entry which is preliminary data.</text>
</comment>
<evidence type="ECO:0000256" key="2">
    <source>
        <dbReference type="SAM" id="Phobius"/>
    </source>
</evidence>
<keyword evidence="4" id="KW-0645">Protease</keyword>
<keyword evidence="4" id="KW-0378">Hydrolase</keyword>
<evidence type="ECO:0000313" key="5">
    <source>
        <dbReference type="Proteomes" id="UP000051521"/>
    </source>
</evidence>
<keyword evidence="2" id="KW-0812">Transmembrane</keyword>
<dbReference type="InterPro" id="IPR003675">
    <property type="entry name" value="Rce1/LyrA-like_dom"/>
</dbReference>
<keyword evidence="2" id="KW-0472">Membrane</keyword>
<feature type="transmembrane region" description="Helical" evidence="2">
    <location>
        <begin position="7"/>
        <end position="24"/>
    </location>
</feature>
<keyword evidence="2" id="KW-1133">Transmembrane helix</keyword>
<dbReference type="PANTHER" id="PTHR36435">
    <property type="entry name" value="SLR1288 PROTEIN"/>
    <property type="match status" value="1"/>
</dbReference>
<reference evidence="4 5" key="1">
    <citation type="journal article" date="2015" name="Genome Announc.">
        <title>Expanding the biotechnology potential of lactobacilli through comparative genomics of 213 strains and associated genera.</title>
        <authorList>
            <person name="Sun Z."/>
            <person name="Harris H.M."/>
            <person name="McCann A."/>
            <person name="Guo C."/>
            <person name="Argimon S."/>
            <person name="Zhang W."/>
            <person name="Yang X."/>
            <person name="Jeffery I.B."/>
            <person name="Cooney J.C."/>
            <person name="Kagawa T.F."/>
            <person name="Liu W."/>
            <person name="Song Y."/>
            <person name="Salvetti E."/>
            <person name="Wrobel A."/>
            <person name="Rasinkangas P."/>
            <person name="Parkhill J."/>
            <person name="Rea M.C."/>
            <person name="O'Sullivan O."/>
            <person name="Ritari J."/>
            <person name="Douillard F.P."/>
            <person name="Paul Ross R."/>
            <person name="Yang R."/>
            <person name="Briner A.E."/>
            <person name="Felis G.E."/>
            <person name="de Vos W.M."/>
            <person name="Barrangou R."/>
            <person name="Klaenhammer T.R."/>
            <person name="Caufield P.W."/>
            <person name="Cui Y."/>
            <person name="Zhang H."/>
            <person name="O'Toole P.W."/>
        </authorList>
    </citation>
    <scope>NUCLEOTIDE SEQUENCE [LARGE SCALE GENOMIC DNA]</scope>
    <source>
        <strain evidence="4 5">DSM 23908</strain>
    </source>
</reference>
<dbReference type="EMBL" id="AYZO01000006">
    <property type="protein sequence ID" value="KRN14048.1"/>
    <property type="molecule type" value="Genomic_DNA"/>
</dbReference>